<dbReference type="EMBL" id="MDTQ01000001">
    <property type="protein sequence ID" value="ODC02829.1"/>
    <property type="molecule type" value="Genomic_DNA"/>
</dbReference>
<organism evidence="2 3">
    <name type="scientific">Terasakiispira papahanaumokuakeensis</name>
    <dbReference type="NCBI Taxonomy" id="197479"/>
    <lineage>
        <taxon>Bacteria</taxon>
        <taxon>Pseudomonadati</taxon>
        <taxon>Pseudomonadota</taxon>
        <taxon>Gammaproteobacteria</taxon>
        <taxon>Oceanospirillales</taxon>
        <taxon>Terasakiispira</taxon>
    </lineage>
</organism>
<protein>
    <submittedName>
        <fullName evidence="2">Uncharacterized protein</fullName>
    </submittedName>
</protein>
<keyword evidence="3" id="KW-1185">Reference proteome</keyword>
<keyword evidence="1" id="KW-0472">Membrane</keyword>
<keyword evidence="1" id="KW-0812">Transmembrane</keyword>
<name>A0A1E2V750_9GAMM</name>
<sequence length="168" mass="18770">MFLSVHDETENEETVQLSAGINKTGIVEIIDKPDAKGWKTELEKGAALVASLASDGTVGFIIYPYKSERYSRNEGNIILYHNLSPDNVTSKLVKSCISKYLLYVRNSSIYGVYSSSFLDFIRINMMIAVDIRNRKKIYRTAYGMLAEWSKIIGAGIAGYIVAVLTRVL</sequence>
<evidence type="ECO:0000313" key="3">
    <source>
        <dbReference type="Proteomes" id="UP000094291"/>
    </source>
</evidence>
<keyword evidence="1" id="KW-1133">Transmembrane helix</keyword>
<gene>
    <name evidence="2" type="ORF">BFW38_03950</name>
</gene>
<feature type="transmembrane region" description="Helical" evidence="1">
    <location>
        <begin position="141"/>
        <end position="162"/>
    </location>
</feature>
<proteinExistence type="predicted"/>
<dbReference type="AlphaFoldDB" id="A0A1E2V750"/>
<evidence type="ECO:0000256" key="1">
    <source>
        <dbReference type="SAM" id="Phobius"/>
    </source>
</evidence>
<accession>A0A1E2V750</accession>
<comment type="caution">
    <text evidence="2">The sequence shown here is derived from an EMBL/GenBank/DDBJ whole genome shotgun (WGS) entry which is preliminary data.</text>
</comment>
<evidence type="ECO:0000313" key="2">
    <source>
        <dbReference type="EMBL" id="ODC02829.1"/>
    </source>
</evidence>
<reference evidence="2 3" key="1">
    <citation type="submission" date="2016-08" db="EMBL/GenBank/DDBJ databases">
        <authorList>
            <person name="Seilhamer J.J."/>
        </authorList>
    </citation>
    <scope>NUCLEOTIDE SEQUENCE [LARGE SCALE GENOMIC DNA]</scope>
    <source>
        <strain evidence="2 3">PH27A</strain>
    </source>
</reference>
<dbReference type="Proteomes" id="UP000094291">
    <property type="component" value="Unassembled WGS sequence"/>
</dbReference>